<evidence type="ECO:0000256" key="8">
    <source>
        <dbReference type="ARBA" id="ARBA00023002"/>
    </source>
</evidence>
<dbReference type="InterPro" id="IPR011032">
    <property type="entry name" value="GroES-like_sf"/>
</dbReference>
<evidence type="ECO:0000313" key="15">
    <source>
        <dbReference type="Proteomes" id="UP001283361"/>
    </source>
</evidence>
<comment type="caution">
    <text evidence="14">The sequence shown here is derived from an EMBL/GenBank/DDBJ whole genome shotgun (WGS) entry which is preliminary data.</text>
</comment>
<evidence type="ECO:0000256" key="6">
    <source>
        <dbReference type="ARBA" id="ARBA00022832"/>
    </source>
</evidence>
<dbReference type="EMBL" id="JAWDGP010004939">
    <property type="protein sequence ID" value="KAK3760849.1"/>
    <property type="molecule type" value="Genomic_DNA"/>
</dbReference>
<keyword evidence="3" id="KW-0596">Phosphopantetheine</keyword>
<comment type="catalytic activity">
    <reaction evidence="12">
        <text>acetyl-CoA + n malonyl-CoA + 2n NADPH + 2n H(+) = a long-chain fatty acid + (n+1) CoA + n CO2 + 2n NADP(+).</text>
        <dbReference type="EC" id="2.3.1.85"/>
    </reaction>
</comment>
<name>A0AAE0Z0U8_9GAST</name>
<dbReference type="GO" id="GO:0016491">
    <property type="term" value="F:oxidoreductase activity"/>
    <property type="evidence" value="ECO:0007669"/>
    <property type="project" value="UniProtKB-KW"/>
</dbReference>
<keyword evidence="5" id="KW-0597">Phosphoprotein</keyword>
<dbReference type="CDD" id="cd05195">
    <property type="entry name" value="enoyl_red"/>
    <property type="match status" value="1"/>
</dbReference>
<evidence type="ECO:0000256" key="10">
    <source>
        <dbReference type="ARBA" id="ARBA00023160"/>
    </source>
</evidence>
<dbReference type="GO" id="GO:0031177">
    <property type="term" value="F:phosphopantetheine binding"/>
    <property type="evidence" value="ECO:0007669"/>
    <property type="project" value="InterPro"/>
</dbReference>
<proteinExistence type="predicted"/>
<protein>
    <recommendedName>
        <fullName evidence="2">Fatty acid synthase</fullName>
        <ecNumber evidence="1">2.3.1.85</ecNumber>
    </recommendedName>
</protein>
<dbReference type="SMART" id="SM00829">
    <property type="entry name" value="PKS_ER"/>
    <property type="match status" value="1"/>
</dbReference>
<dbReference type="EC" id="2.3.1.85" evidence="1"/>
<evidence type="ECO:0000313" key="14">
    <source>
        <dbReference type="EMBL" id="KAK3760849.1"/>
    </source>
</evidence>
<dbReference type="Gene3D" id="3.90.180.10">
    <property type="entry name" value="Medium-chain alcohol dehydrogenases, catalytic domain"/>
    <property type="match status" value="1"/>
</dbReference>
<evidence type="ECO:0000256" key="3">
    <source>
        <dbReference type="ARBA" id="ARBA00022450"/>
    </source>
</evidence>
<dbReference type="SUPFAM" id="SSF51735">
    <property type="entry name" value="NAD(P)-binding Rossmann-fold domains"/>
    <property type="match status" value="2"/>
</dbReference>
<dbReference type="InterPro" id="IPR020843">
    <property type="entry name" value="ER"/>
</dbReference>
<dbReference type="Gene3D" id="1.10.1200.10">
    <property type="entry name" value="ACP-like"/>
    <property type="match status" value="1"/>
</dbReference>
<accession>A0AAE0Z0U8</accession>
<evidence type="ECO:0000256" key="5">
    <source>
        <dbReference type="ARBA" id="ARBA00022553"/>
    </source>
</evidence>
<dbReference type="InterPro" id="IPR057326">
    <property type="entry name" value="KR_dom"/>
</dbReference>
<dbReference type="Pfam" id="PF13602">
    <property type="entry name" value="ADH_zinc_N_2"/>
    <property type="match status" value="1"/>
</dbReference>
<evidence type="ECO:0000256" key="2">
    <source>
        <dbReference type="ARBA" id="ARBA00018769"/>
    </source>
</evidence>
<feature type="domain" description="Carrier" evidence="13">
    <location>
        <begin position="545"/>
        <end position="606"/>
    </location>
</feature>
<dbReference type="SMART" id="SM00822">
    <property type="entry name" value="PKS_KR"/>
    <property type="match status" value="1"/>
</dbReference>
<keyword evidence="9" id="KW-0443">Lipid metabolism</keyword>
<evidence type="ECO:0000259" key="13">
    <source>
        <dbReference type="PROSITE" id="PS50075"/>
    </source>
</evidence>
<dbReference type="InterPro" id="IPR009081">
    <property type="entry name" value="PP-bd_ACP"/>
</dbReference>
<keyword evidence="11" id="KW-0511">Multifunctional enzyme</keyword>
<dbReference type="InterPro" id="IPR006162">
    <property type="entry name" value="Ppantetheine_attach_site"/>
</dbReference>
<dbReference type="InterPro" id="IPR020806">
    <property type="entry name" value="PKS_PP-bd"/>
</dbReference>
<dbReference type="PANTHER" id="PTHR43775:SF7">
    <property type="entry name" value="FATTY ACID SYNTHASE"/>
    <property type="match status" value="1"/>
</dbReference>
<dbReference type="InterPro" id="IPR036291">
    <property type="entry name" value="NAD(P)-bd_dom_sf"/>
</dbReference>
<keyword evidence="4" id="KW-0444">Lipid biosynthesis</keyword>
<dbReference type="PANTHER" id="PTHR43775">
    <property type="entry name" value="FATTY ACID SYNTHASE"/>
    <property type="match status" value="1"/>
</dbReference>
<dbReference type="GO" id="GO:0004312">
    <property type="term" value="F:fatty acid synthase activity"/>
    <property type="evidence" value="ECO:0007669"/>
    <property type="project" value="UniProtKB-EC"/>
</dbReference>
<evidence type="ECO:0000256" key="12">
    <source>
        <dbReference type="ARBA" id="ARBA00044883"/>
    </source>
</evidence>
<dbReference type="InterPro" id="IPR050091">
    <property type="entry name" value="PKS_NRPS_Biosynth_Enz"/>
</dbReference>
<dbReference type="SMART" id="SM00823">
    <property type="entry name" value="PKS_PP"/>
    <property type="match status" value="1"/>
</dbReference>
<evidence type="ECO:0000256" key="1">
    <source>
        <dbReference type="ARBA" id="ARBA00012873"/>
    </source>
</evidence>
<dbReference type="InterPro" id="IPR013968">
    <property type="entry name" value="PKS_KR"/>
</dbReference>
<sequence>MDTCAVYFAGVNKRDVLLANGAVKMDDLPGEFSDTDGVLGVEFSGRDFSGKRVMGICAPPALASTVRCSRSSLWQVPTHWTLEEAATAPFAYATAFHALIMNARLRKGETVFVQSGWTPIGQAAITVALSHGCEVFTLTRNQDDVAALLASCPRLKEKHIYSNKDVTFERAVLIDTARKGVDVVLNFNNDSTLKARLGLLAKGSRFVDISFKTDEEAQRAFSSEAWKISSFHKVQLDSALARHQGAEWAELSTLIQEGIQSGVVKPLKRRVYRMRNLVDAFKEASGETGFEKVLIQMRDEEREKTIQTAATSFPCVYRSGFDPAKTYVIIGGLGGLGLELSDWMVGRGVRKLVITSRSNVSTGYQAKKIAHLRKLGSEVVVVPVNVNTVEKAKALVGSASKLGPIGGFFNLGLVIDDKPFTEQTVEEEPVRCTLDYFVMFSSVVGLHGHAGQSNYGFGNSFAERLCERRRLDGLPGEILAIQWGPVADVGFVGKIGNSVVITEKFPQRIQSVKSTFDYMLSQSSSSVVSSYVHNDRSSAVDAGEETVAQKIARAVGKVLGVKDVTSVDGDKEFIELGLDSLMSVEIRQILERESWTLYTPPRRFSR</sequence>
<dbReference type="PROSITE" id="PS50075">
    <property type="entry name" value="CARRIER"/>
    <property type="match status" value="1"/>
</dbReference>
<dbReference type="InterPro" id="IPR036736">
    <property type="entry name" value="ACP-like_sf"/>
</dbReference>
<evidence type="ECO:0000256" key="9">
    <source>
        <dbReference type="ARBA" id="ARBA00023098"/>
    </source>
</evidence>
<evidence type="ECO:0000256" key="4">
    <source>
        <dbReference type="ARBA" id="ARBA00022516"/>
    </source>
</evidence>
<dbReference type="PROSITE" id="PS00012">
    <property type="entry name" value="PHOSPHOPANTETHEINE"/>
    <property type="match status" value="1"/>
</dbReference>
<dbReference type="Gene3D" id="3.40.50.720">
    <property type="entry name" value="NAD(P)-binding Rossmann-like Domain"/>
    <property type="match status" value="1"/>
</dbReference>
<gene>
    <name evidence="14" type="ORF">RRG08_034691</name>
</gene>
<evidence type="ECO:0000256" key="11">
    <source>
        <dbReference type="ARBA" id="ARBA00023268"/>
    </source>
</evidence>
<keyword evidence="10" id="KW-0275">Fatty acid biosynthesis</keyword>
<keyword evidence="8" id="KW-0560">Oxidoreductase</keyword>
<keyword evidence="15" id="KW-1185">Reference proteome</keyword>
<dbReference type="AlphaFoldDB" id="A0AAE0Z0U8"/>
<keyword evidence="6" id="KW-0276">Fatty acid metabolism</keyword>
<dbReference type="SUPFAM" id="SSF47336">
    <property type="entry name" value="ACP-like"/>
    <property type="match status" value="1"/>
</dbReference>
<reference evidence="14" key="1">
    <citation type="journal article" date="2023" name="G3 (Bethesda)">
        <title>A reference genome for the long-term kleptoplast-retaining sea slug Elysia crispata morphotype clarki.</title>
        <authorList>
            <person name="Eastman K.E."/>
            <person name="Pendleton A.L."/>
            <person name="Shaikh M.A."/>
            <person name="Suttiyut T."/>
            <person name="Ogas R."/>
            <person name="Tomko P."/>
            <person name="Gavelis G."/>
            <person name="Widhalm J.R."/>
            <person name="Wisecaver J.H."/>
        </authorList>
    </citation>
    <scope>NUCLEOTIDE SEQUENCE</scope>
    <source>
        <strain evidence="14">ECLA1</strain>
    </source>
</reference>
<dbReference type="Pfam" id="PF00550">
    <property type="entry name" value="PP-binding"/>
    <property type="match status" value="1"/>
</dbReference>
<dbReference type="Pfam" id="PF08659">
    <property type="entry name" value="KR"/>
    <property type="match status" value="2"/>
</dbReference>
<dbReference type="GO" id="GO:0006633">
    <property type="term" value="P:fatty acid biosynthetic process"/>
    <property type="evidence" value="ECO:0007669"/>
    <property type="project" value="UniProtKB-KW"/>
</dbReference>
<organism evidence="14 15">
    <name type="scientific">Elysia crispata</name>
    <name type="common">lettuce slug</name>
    <dbReference type="NCBI Taxonomy" id="231223"/>
    <lineage>
        <taxon>Eukaryota</taxon>
        <taxon>Metazoa</taxon>
        <taxon>Spiralia</taxon>
        <taxon>Lophotrochozoa</taxon>
        <taxon>Mollusca</taxon>
        <taxon>Gastropoda</taxon>
        <taxon>Heterobranchia</taxon>
        <taxon>Euthyneura</taxon>
        <taxon>Panpulmonata</taxon>
        <taxon>Sacoglossa</taxon>
        <taxon>Placobranchoidea</taxon>
        <taxon>Plakobranchidae</taxon>
        <taxon>Elysia</taxon>
    </lineage>
</organism>
<evidence type="ECO:0000256" key="7">
    <source>
        <dbReference type="ARBA" id="ARBA00022857"/>
    </source>
</evidence>
<dbReference type="SUPFAM" id="SSF50129">
    <property type="entry name" value="GroES-like"/>
    <property type="match status" value="1"/>
</dbReference>
<keyword evidence="7" id="KW-0521">NADP</keyword>
<dbReference type="Proteomes" id="UP001283361">
    <property type="component" value="Unassembled WGS sequence"/>
</dbReference>